<evidence type="ECO:0000256" key="2">
    <source>
        <dbReference type="SAM" id="SignalP"/>
    </source>
</evidence>
<dbReference type="Proteomes" id="UP000322524">
    <property type="component" value="Unassembled WGS sequence"/>
</dbReference>
<dbReference type="OrthoDB" id="2940667at2"/>
<comment type="caution">
    <text evidence="3">The sequence shown here is derived from an EMBL/GenBank/DDBJ whole genome shotgun (WGS) entry which is preliminary data.</text>
</comment>
<organism evidence="3 4">
    <name type="scientific">Sutcliffiella horikoshii</name>
    <dbReference type="NCBI Taxonomy" id="79883"/>
    <lineage>
        <taxon>Bacteria</taxon>
        <taxon>Bacillati</taxon>
        <taxon>Bacillota</taxon>
        <taxon>Bacilli</taxon>
        <taxon>Bacillales</taxon>
        <taxon>Bacillaceae</taxon>
        <taxon>Sutcliffiella</taxon>
    </lineage>
</organism>
<dbReference type="PROSITE" id="PS51257">
    <property type="entry name" value="PROKAR_LIPOPROTEIN"/>
    <property type="match status" value="1"/>
</dbReference>
<name>A0A5D4T6E9_9BACI</name>
<feature type="region of interest" description="Disordered" evidence="1">
    <location>
        <begin position="22"/>
        <end position="93"/>
    </location>
</feature>
<sequence length="93" mass="10773">MKKSMLLLASVLFSLSVLTACNMGNNEPDNGPEDVNYRPVRYDRDLDRDMNRGLDIDTDPRDVREPGERDTPFNMDEEEPDLDEEPSEERRGR</sequence>
<dbReference type="EMBL" id="VTEV01000001">
    <property type="protein sequence ID" value="TYS70481.1"/>
    <property type="molecule type" value="Genomic_DNA"/>
</dbReference>
<evidence type="ECO:0000313" key="3">
    <source>
        <dbReference type="EMBL" id="TYS70481.1"/>
    </source>
</evidence>
<dbReference type="AlphaFoldDB" id="A0A5D4T6E9"/>
<evidence type="ECO:0008006" key="5">
    <source>
        <dbReference type="Google" id="ProtNLM"/>
    </source>
</evidence>
<accession>A0A5D4T6E9</accession>
<proteinExistence type="predicted"/>
<evidence type="ECO:0000256" key="1">
    <source>
        <dbReference type="SAM" id="MobiDB-lite"/>
    </source>
</evidence>
<feature type="compositionally biased region" description="Basic and acidic residues" evidence="1">
    <location>
        <begin position="40"/>
        <end position="71"/>
    </location>
</feature>
<protein>
    <recommendedName>
        <fullName evidence="5">Lipoprotein</fullName>
    </recommendedName>
</protein>
<gene>
    <name evidence="3" type="ORF">FZC76_00865</name>
</gene>
<keyword evidence="2" id="KW-0732">Signal</keyword>
<evidence type="ECO:0000313" key="4">
    <source>
        <dbReference type="Proteomes" id="UP000322524"/>
    </source>
</evidence>
<feature type="chain" id="PRO_5039421823" description="Lipoprotein" evidence="2">
    <location>
        <begin position="20"/>
        <end position="93"/>
    </location>
</feature>
<dbReference type="RefSeq" id="WP_148986385.1">
    <property type="nucleotide sequence ID" value="NZ_VTEV01000001.1"/>
</dbReference>
<feature type="compositionally biased region" description="Acidic residues" evidence="1">
    <location>
        <begin position="75"/>
        <end position="87"/>
    </location>
</feature>
<feature type="signal peptide" evidence="2">
    <location>
        <begin position="1"/>
        <end position="19"/>
    </location>
</feature>
<reference evidence="3 4" key="1">
    <citation type="submission" date="2019-08" db="EMBL/GenBank/DDBJ databases">
        <title>Bacillus genomes from the desert of Cuatro Cienegas, Coahuila.</title>
        <authorList>
            <person name="Olmedo-Alvarez G."/>
        </authorList>
    </citation>
    <scope>NUCLEOTIDE SEQUENCE [LARGE SCALE GENOMIC DNA]</scope>
    <source>
        <strain evidence="3 4">CH28_1T</strain>
    </source>
</reference>